<keyword evidence="6" id="KW-0456">Lyase</keyword>
<feature type="domain" description="Prephenate dehydratase" evidence="8">
    <location>
        <begin position="2"/>
        <end position="188"/>
    </location>
</feature>
<evidence type="ECO:0000256" key="4">
    <source>
        <dbReference type="ARBA" id="ARBA00023141"/>
    </source>
</evidence>
<comment type="caution">
    <text evidence="9">The sequence shown here is derived from an EMBL/GenBank/DDBJ whole genome shotgun (WGS) entry which is preliminary data.</text>
</comment>
<keyword evidence="4" id="KW-0057">Aromatic amino acid biosynthesis</keyword>
<protein>
    <recommendedName>
        <fullName evidence="2">prephenate dehydratase</fullName>
        <ecNumber evidence="2">4.2.1.51</ecNumber>
    </recommendedName>
</protein>
<gene>
    <name evidence="9" type="ORF">BFP71_15965</name>
</gene>
<evidence type="ECO:0000256" key="5">
    <source>
        <dbReference type="ARBA" id="ARBA00023222"/>
    </source>
</evidence>
<dbReference type="OrthoDB" id="9802281at2"/>
<dbReference type="UniPathway" id="UPA00121">
    <property type="reaction ID" value="UER00345"/>
</dbReference>
<reference evidence="9 10" key="1">
    <citation type="submission" date="2016-08" db="EMBL/GenBank/DDBJ databases">
        <title>Draft genome of Fabibacter sp. strain SK-8.</title>
        <authorList>
            <person name="Wong S.-K."/>
            <person name="Hamasaki K."/>
            <person name="Yoshizawa S."/>
        </authorList>
    </citation>
    <scope>NUCLEOTIDE SEQUENCE [LARGE SCALE GENOMIC DNA]</scope>
    <source>
        <strain evidence="9 10">SK-8</strain>
    </source>
</reference>
<dbReference type="PROSITE" id="PS51171">
    <property type="entry name" value="PREPHENATE_DEHYDR_3"/>
    <property type="match status" value="1"/>
</dbReference>
<name>A0A1E5T0P3_9BACT</name>
<dbReference type="InterPro" id="IPR001086">
    <property type="entry name" value="Preph_deHydtase"/>
</dbReference>
<dbReference type="GO" id="GO:0005737">
    <property type="term" value="C:cytoplasm"/>
    <property type="evidence" value="ECO:0007669"/>
    <property type="project" value="TreeGrafter"/>
</dbReference>
<dbReference type="GO" id="GO:0004664">
    <property type="term" value="F:prephenate dehydratase activity"/>
    <property type="evidence" value="ECO:0007669"/>
    <property type="project" value="UniProtKB-EC"/>
</dbReference>
<sequence length="192" mass="21066">MKIGYQGVLHSHNHAAALAVTEEMQLTEGSFELVPLISSKNVVEALLSGEVEYGLMAVQNSIGGVVKESQEALLDKDLELVKEVILSISHSTFKLNNSIKNDDITEVISHPQALKQCATNLKRIYPNAMVAPVENTALAPKYVVEGKFGKNTAVVCAKVAGEYYKMTLVEEGIQDKSDNRTTFNMFRVPLTR</sequence>
<keyword evidence="5" id="KW-0584">Phenylalanine biosynthesis</keyword>
<evidence type="ECO:0000313" key="10">
    <source>
        <dbReference type="Proteomes" id="UP000095552"/>
    </source>
</evidence>
<proteinExistence type="predicted"/>
<dbReference type="GO" id="GO:0009094">
    <property type="term" value="P:L-phenylalanine biosynthetic process"/>
    <property type="evidence" value="ECO:0007669"/>
    <property type="project" value="UniProtKB-UniPathway"/>
</dbReference>
<dbReference type="Proteomes" id="UP000095552">
    <property type="component" value="Unassembled WGS sequence"/>
</dbReference>
<accession>A0A1E5T0P3</accession>
<evidence type="ECO:0000256" key="3">
    <source>
        <dbReference type="ARBA" id="ARBA00022605"/>
    </source>
</evidence>
<evidence type="ECO:0000256" key="1">
    <source>
        <dbReference type="ARBA" id="ARBA00004741"/>
    </source>
</evidence>
<comment type="pathway">
    <text evidence="1">Amino-acid biosynthesis; L-phenylalanine biosynthesis; phenylpyruvate from prephenate: step 1/1.</text>
</comment>
<dbReference type="RefSeq" id="WP_069836436.1">
    <property type="nucleotide sequence ID" value="NZ_MDGQ01000005.1"/>
</dbReference>
<evidence type="ECO:0000256" key="2">
    <source>
        <dbReference type="ARBA" id="ARBA00013147"/>
    </source>
</evidence>
<dbReference type="STRING" id="1563681.BFP71_15965"/>
<organism evidence="9 10">
    <name type="scientific">Roseivirga misakiensis</name>
    <dbReference type="NCBI Taxonomy" id="1563681"/>
    <lineage>
        <taxon>Bacteria</taxon>
        <taxon>Pseudomonadati</taxon>
        <taxon>Bacteroidota</taxon>
        <taxon>Cytophagia</taxon>
        <taxon>Cytophagales</taxon>
        <taxon>Roseivirgaceae</taxon>
        <taxon>Roseivirga</taxon>
    </lineage>
</organism>
<evidence type="ECO:0000256" key="6">
    <source>
        <dbReference type="ARBA" id="ARBA00023239"/>
    </source>
</evidence>
<evidence type="ECO:0000259" key="8">
    <source>
        <dbReference type="PROSITE" id="PS51171"/>
    </source>
</evidence>
<dbReference type="Gene3D" id="3.40.190.10">
    <property type="entry name" value="Periplasmic binding protein-like II"/>
    <property type="match status" value="2"/>
</dbReference>
<comment type="catalytic activity">
    <reaction evidence="7">
        <text>prephenate + H(+) = 3-phenylpyruvate + CO2 + H2O</text>
        <dbReference type="Rhea" id="RHEA:21648"/>
        <dbReference type="ChEBI" id="CHEBI:15377"/>
        <dbReference type="ChEBI" id="CHEBI:15378"/>
        <dbReference type="ChEBI" id="CHEBI:16526"/>
        <dbReference type="ChEBI" id="CHEBI:18005"/>
        <dbReference type="ChEBI" id="CHEBI:29934"/>
        <dbReference type="EC" id="4.2.1.51"/>
    </reaction>
</comment>
<keyword evidence="10" id="KW-1185">Reference proteome</keyword>
<evidence type="ECO:0000256" key="7">
    <source>
        <dbReference type="ARBA" id="ARBA00047848"/>
    </source>
</evidence>
<dbReference type="PANTHER" id="PTHR21022">
    <property type="entry name" value="PREPHENATE DEHYDRATASE P PROTEIN"/>
    <property type="match status" value="1"/>
</dbReference>
<dbReference type="AlphaFoldDB" id="A0A1E5T0P3"/>
<dbReference type="Pfam" id="PF00800">
    <property type="entry name" value="PDT"/>
    <property type="match status" value="1"/>
</dbReference>
<keyword evidence="3" id="KW-0028">Amino-acid biosynthesis</keyword>
<dbReference type="EMBL" id="MDGQ01000005">
    <property type="protein sequence ID" value="OEK04931.1"/>
    <property type="molecule type" value="Genomic_DNA"/>
</dbReference>
<dbReference type="EC" id="4.2.1.51" evidence="2"/>
<dbReference type="PANTHER" id="PTHR21022:SF19">
    <property type="entry name" value="PREPHENATE DEHYDRATASE-RELATED"/>
    <property type="match status" value="1"/>
</dbReference>
<dbReference type="SUPFAM" id="SSF53850">
    <property type="entry name" value="Periplasmic binding protein-like II"/>
    <property type="match status" value="1"/>
</dbReference>
<evidence type="ECO:0000313" key="9">
    <source>
        <dbReference type="EMBL" id="OEK04931.1"/>
    </source>
</evidence>